<name>A0A2A6RH54_9CHLR</name>
<dbReference type="InterPro" id="IPR003439">
    <property type="entry name" value="ABC_transporter-like_ATP-bd"/>
</dbReference>
<evidence type="ECO:0000256" key="4">
    <source>
        <dbReference type="ARBA" id="ARBA00022692"/>
    </source>
</evidence>
<evidence type="ECO:0000256" key="7">
    <source>
        <dbReference type="ARBA" id="ARBA00022989"/>
    </source>
</evidence>
<evidence type="ECO:0000259" key="10">
    <source>
        <dbReference type="PROSITE" id="PS50893"/>
    </source>
</evidence>
<evidence type="ECO:0000256" key="8">
    <source>
        <dbReference type="ARBA" id="ARBA00023136"/>
    </source>
</evidence>
<feature type="domain" description="ABC transporter" evidence="10">
    <location>
        <begin position="335"/>
        <end position="569"/>
    </location>
</feature>
<protein>
    <submittedName>
        <fullName evidence="12">ABC transporter ATP-binding protein/permease</fullName>
    </submittedName>
</protein>
<dbReference type="InterPro" id="IPR027417">
    <property type="entry name" value="P-loop_NTPase"/>
</dbReference>
<keyword evidence="2" id="KW-0813">Transport</keyword>
<dbReference type="SMART" id="SM00382">
    <property type="entry name" value="AAA"/>
    <property type="match status" value="1"/>
</dbReference>
<dbReference type="PROSITE" id="PS50929">
    <property type="entry name" value="ABC_TM1F"/>
    <property type="match status" value="1"/>
</dbReference>
<dbReference type="InterPro" id="IPR039421">
    <property type="entry name" value="Type_1_exporter"/>
</dbReference>
<dbReference type="InterPro" id="IPR011527">
    <property type="entry name" value="ABC1_TM_dom"/>
</dbReference>
<organism evidence="12 13">
    <name type="scientific">Candidatus Viridilinea mediisalina</name>
    <dbReference type="NCBI Taxonomy" id="2024553"/>
    <lineage>
        <taxon>Bacteria</taxon>
        <taxon>Bacillati</taxon>
        <taxon>Chloroflexota</taxon>
        <taxon>Chloroflexia</taxon>
        <taxon>Chloroflexales</taxon>
        <taxon>Chloroflexineae</taxon>
        <taxon>Oscillochloridaceae</taxon>
        <taxon>Candidatus Viridilinea</taxon>
    </lineage>
</organism>
<keyword evidence="3" id="KW-1003">Cell membrane</keyword>
<comment type="caution">
    <text evidence="12">The sequence shown here is derived from an EMBL/GenBank/DDBJ whole genome shotgun (WGS) entry which is preliminary data.</text>
</comment>
<feature type="transmembrane region" description="Helical" evidence="9">
    <location>
        <begin position="23"/>
        <end position="44"/>
    </location>
</feature>
<dbReference type="Pfam" id="PF00664">
    <property type="entry name" value="ABC_membrane"/>
    <property type="match status" value="1"/>
</dbReference>
<feature type="transmembrane region" description="Helical" evidence="9">
    <location>
        <begin position="247"/>
        <end position="269"/>
    </location>
</feature>
<feature type="transmembrane region" description="Helical" evidence="9">
    <location>
        <begin position="56"/>
        <end position="74"/>
    </location>
</feature>
<keyword evidence="6 12" id="KW-0067">ATP-binding</keyword>
<dbReference type="GO" id="GO:0140359">
    <property type="term" value="F:ABC-type transporter activity"/>
    <property type="evidence" value="ECO:0007669"/>
    <property type="project" value="InterPro"/>
</dbReference>
<sequence length="587" mass="64127">MVQTYRRMLQAAGAGAPHLRRTLTLLVIAAVAQGAAFACFYPLLRALLSPVPDPTTILMWLGALLLFAFGDLGLRWWAHAFDYNGPLVDITHDLRLRLGAQLRRIPLAELSRRRTGDLNNVLAGNVEEVVAPMGLVSSLVIRTIIVPLVAVLVTLFIDWRLALAMLVIFPLGVPIYRWIRTLAGAEMREGAEAHAQTASELVDYMQGLPVLRAVNQVGARAQRLQASLAQLRLVQTRFNLKSTWPTLIMASIVELGILVVLALGAWFVLGGTLDAAALAALLVVAVRFSEPVAILANITMIYDYMEAGFERIEALLALEALPVQRPPQTITRFDIQFEGVSFGYGNEPAILRDITFTAPAKSLTALVGPSGSGKTTITRLISRYADPQQGAIRIGGVDLRAVEPSDLMRHIAVVFQDVYLFDDTIRNNIRMAKPDASDAEVEEAAREANCHEFITRLPDGYATRVGDIGGALSGGERQRVSIARAILKDAPLVLLDEPTAALDTESEVAVQHAIDRLVRNKTVIVIAHRLSTVVGADQILVLDNGQIVERGGHAELLALEGKYAAMWAAQQRAKHWRLERSSAVWRT</sequence>
<proteinExistence type="predicted"/>
<dbReference type="InterPro" id="IPR036640">
    <property type="entry name" value="ABC1_TM_sf"/>
</dbReference>
<evidence type="ECO:0000256" key="5">
    <source>
        <dbReference type="ARBA" id="ARBA00022741"/>
    </source>
</evidence>
<keyword evidence="4 9" id="KW-0812">Transmembrane</keyword>
<dbReference type="Proteomes" id="UP000220527">
    <property type="component" value="Unassembled WGS sequence"/>
</dbReference>
<feature type="transmembrane region" description="Helical" evidence="9">
    <location>
        <begin position="163"/>
        <end position="179"/>
    </location>
</feature>
<evidence type="ECO:0000259" key="11">
    <source>
        <dbReference type="PROSITE" id="PS50929"/>
    </source>
</evidence>
<evidence type="ECO:0000313" key="13">
    <source>
        <dbReference type="Proteomes" id="UP000220527"/>
    </source>
</evidence>
<dbReference type="GO" id="GO:0005886">
    <property type="term" value="C:plasma membrane"/>
    <property type="evidence" value="ECO:0007669"/>
    <property type="project" value="UniProtKB-SubCell"/>
</dbReference>
<feature type="domain" description="ABC transmembrane type-1" evidence="11">
    <location>
        <begin position="25"/>
        <end position="302"/>
    </location>
</feature>
<dbReference type="Pfam" id="PF00005">
    <property type="entry name" value="ABC_tran"/>
    <property type="match status" value="1"/>
</dbReference>
<accession>A0A2A6RH54</accession>
<dbReference type="SUPFAM" id="SSF90123">
    <property type="entry name" value="ABC transporter transmembrane region"/>
    <property type="match status" value="1"/>
</dbReference>
<dbReference type="SUPFAM" id="SSF52540">
    <property type="entry name" value="P-loop containing nucleoside triphosphate hydrolases"/>
    <property type="match status" value="1"/>
</dbReference>
<gene>
    <name evidence="12" type="ORF">CJ255_14075</name>
</gene>
<dbReference type="InterPro" id="IPR017871">
    <property type="entry name" value="ABC_transporter-like_CS"/>
</dbReference>
<evidence type="ECO:0000256" key="2">
    <source>
        <dbReference type="ARBA" id="ARBA00022448"/>
    </source>
</evidence>
<dbReference type="OrthoDB" id="9762778at2"/>
<dbReference type="Gene3D" id="1.20.1560.10">
    <property type="entry name" value="ABC transporter type 1, transmembrane domain"/>
    <property type="match status" value="1"/>
</dbReference>
<keyword evidence="13" id="KW-1185">Reference proteome</keyword>
<dbReference type="CDD" id="cd07346">
    <property type="entry name" value="ABC_6TM_exporters"/>
    <property type="match status" value="1"/>
</dbReference>
<dbReference type="GO" id="GO:0034040">
    <property type="term" value="F:ATPase-coupled lipid transmembrane transporter activity"/>
    <property type="evidence" value="ECO:0007669"/>
    <property type="project" value="TreeGrafter"/>
</dbReference>
<evidence type="ECO:0000256" key="6">
    <source>
        <dbReference type="ARBA" id="ARBA00022840"/>
    </source>
</evidence>
<reference evidence="13" key="1">
    <citation type="submission" date="2017-08" db="EMBL/GenBank/DDBJ databases">
        <authorList>
            <person name="Grouzdev D.S."/>
            <person name="Gaisin V.A."/>
            <person name="Rysina M.S."/>
            <person name="Gorlenko V.M."/>
        </authorList>
    </citation>
    <scope>NUCLEOTIDE SEQUENCE [LARGE SCALE GENOMIC DNA]</scope>
    <source>
        <strain evidence="13">Kir15-3F</strain>
    </source>
</reference>
<dbReference type="GO" id="GO:0016887">
    <property type="term" value="F:ATP hydrolysis activity"/>
    <property type="evidence" value="ECO:0007669"/>
    <property type="project" value="InterPro"/>
</dbReference>
<dbReference type="AlphaFoldDB" id="A0A2A6RH54"/>
<evidence type="ECO:0000313" key="12">
    <source>
        <dbReference type="EMBL" id="PDW02397.1"/>
    </source>
</evidence>
<keyword evidence="5" id="KW-0547">Nucleotide-binding</keyword>
<dbReference type="FunFam" id="3.40.50.300:FF:000221">
    <property type="entry name" value="Multidrug ABC transporter ATP-binding protein"/>
    <property type="match status" value="1"/>
</dbReference>
<dbReference type="PROSITE" id="PS50893">
    <property type="entry name" value="ABC_TRANSPORTER_2"/>
    <property type="match status" value="1"/>
</dbReference>
<keyword evidence="8 9" id="KW-0472">Membrane</keyword>
<dbReference type="PANTHER" id="PTHR24221">
    <property type="entry name" value="ATP-BINDING CASSETTE SUB-FAMILY B"/>
    <property type="match status" value="1"/>
</dbReference>
<comment type="subcellular location">
    <subcellularLocation>
        <location evidence="1">Cell membrane</location>
        <topology evidence="1">Multi-pass membrane protein</topology>
    </subcellularLocation>
</comment>
<dbReference type="RefSeq" id="WP_097644739.1">
    <property type="nucleotide sequence ID" value="NZ_NQWI01000069.1"/>
</dbReference>
<dbReference type="GO" id="GO:0005524">
    <property type="term" value="F:ATP binding"/>
    <property type="evidence" value="ECO:0007669"/>
    <property type="project" value="UniProtKB-KW"/>
</dbReference>
<dbReference type="InterPro" id="IPR003593">
    <property type="entry name" value="AAA+_ATPase"/>
</dbReference>
<evidence type="ECO:0000256" key="1">
    <source>
        <dbReference type="ARBA" id="ARBA00004651"/>
    </source>
</evidence>
<dbReference type="EMBL" id="NQWI01000069">
    <property type="protein sequence ID" value="PDW02397.1"/>
    <property type="molecule type" value="Genomic_DNA"/>
</dbReference>
<evidence type="ECO:0000256" key="9">
    <source>
        <dbReference type="SAM" id="Phobius"/>
    </source>
</evidence>
<feature type="transmembrane region" description="Helical" evidence="9">
    <location>
        <begin position="139"/>
        <end position="157"/>
    </location>
</feature>
<dbReference type="Gene3D" id="3.40.50.300">
    <property type="entry name" value="P-loop containing nucleotide triphosphate hydrolases"/>
    <property type="match status" value="1"/>
</dbReference>
<keyword evidence="7 9" id="KW-1133">Transmembrane helix</keyword>
<dbReference type="PANTHER" id="PTHR24221:SF397">
    <property type="entry name" value="ABC TRANSPORTER, ATP-BINDING TRANSMEMBRANE PROTEIN"/>
    <property type="match status" value="1"/>
</dbReference>
<evidence type="ECO:0000256" key="3">
    <source>
        <dbReference type="ARBA" id="ARBA00022475"/>
    </source>
</evidence>
<dbReference type="PROSITE" id="PS00211">
    <property type="entry name" value="ABC_TRANSPORTER_1"/>
    <property type="match status" value="1"/>
</dbReference>